<reference evidence="7 8" key="1">
    <citation type="submission" date="2014-11" db="EMBL/GenBank/DDBJ databases">
        <title>Draft genome sequence of Chelonobacter oris 1662T, associated with respiratory disease in Hermann's Tortoises.</title>
        <authorList>
            <person name="Kudirkiene E."/>
            <person name="Hansen M.J."/>
            <person name="Bojesen A.M."/>
        </authorList>
    </citation>
    <scope>NUCLEOTIDE SEQUENCE [LARGE SCALE GENOMIC DNA]</scope>
    <source>
        <strain evidence="7 8">1662</strain>
    </source>
</reference>
<organism evidence="7 8">
    <name type="scientific">Chelonobacter oris</name>
    <dbReference type="NCBI Taxonomy" id="505317"/>
    <lineage>
        <taxon>Bacteria</taxon>
        <taxon>Pseudomonadati</taxon>
        <taxon>Pseudomonadota</taxon>
        <taxon>Gammaproteobacteria</taxon>
        <taxon>Pasteurellales</taxon>
        <taxon>Pasteurellaceae</taxon>
        <taxon>Chelonobacter</taxon>
    </lineage>
</organism>
<proteinExistence type="inferred from homology"/>
<feature type="compositionally biased region" description="Basic and acidic residues" evidence="5">
    <location>
        <begin position="128"/>
        <end position="144"/>
    </location>
</feature>
<evidence type="ECO:0000256" key="2">
    <source>
        <dbReference type="ARBA" id="ARBA00022884"/>
    </source>
</evidence>
<feature type="domain" description="ProQ/FinO" evidence="6">
    <location>
        <begin position="9"/>
        <end position="123"/>
    </location>
</feature>
<gene>
    <name evidence="4" type="primary">proQ</name>
    <name evidence="7" type="ORF">OA57_08955</name>
</gene>
<evidence type="ECO:0000256" key="5">
    <source>
        <dbReference type="SAM" id="MobiDB-lite"/>
    </source>
</evidence>
<dbReference type="PANTHER" id="PTHR38106">
    <property type="entry name" value="RNA CHAPERONE PROQ"/>
    <property type="match status" value="1"/>
</dbReference>
<evidence type="ECO:0000256" key="4">
    <source>
        <dbReference type="HAMAP-Rule" id="MF_00749"/>
    </source>
</evidence>
<feature type="compositionally biased region" description="Basic and acidic residues" evidence="5">
    <location>
        <begin position="161"/>
        <end position="170"/>
    </location>
</feature>
<dbReference type="RefSeq" id="WP_034616597.1">
    <property type="nucleotide sequence ID" value="NZ_JSUM01000014.1"/>
</dbReference>
<keyword evidence="2 4" id="KW-0694">RNA-binding</keyword>
<dbReference type="Gene3D" id="1.10.1710.10">
    <property type="entry name" value="ProQ/FinO domain"/>
    <property type="match status" value="1"/>
</dbReference>
<name>A0A0A3AKC0_9PAST</name>
<dbReference type="GO" id="GO:0010608">
    <property type="term" value="P:post-transcriptional regulation of gene expression"/>
    <property type="evidence" value="ECO:0007669"/>
    <property type="project" value="InterPro"/>
</dbReference>
<evidence type="ECO:0000256" key="3">
    <source>
        <dbReference type="ARBA" id="ARBA00023186"/>
    </source>
</evidence>
<dbReference type="SUPFAM" id="SSF48657">
    <property type="entry name" value="FinO-like"/>
    <property type="match status" value="1"/>
</dbReference>
<keyword evidence="3 4" id="KW-0143">Chaperone</keyword>
<comment type="function">
    <text evidence="4">RNA chaperone with significant RNA binding, RNA strand exchange and RNA duplexing activities.</text>
</comment>
<dbReference type="EMBL" id="JSUM01000014">
    <property type="protein sequence ID" value="KGQ69761.1"/>
    <property type="molecule type" value="Genomic_DNA"/>
</dbReference>
<feature type="region of interest" description="Disordered" evidence="5">
    <location>
        <begin position="121"/>
        <end position="171"/>
    </location>
</feature>
<dbReference type="GO" id="GO:0034057">
    <property type="term" value="F:RNA strand-exchange activity"/>
    <property type="evidence" value="ECO:0007669"/>
    <property type="project" value="UniProtKB-UniRule"/>
</dbReference>
<evidence type="ECO:0000313" key="8">
    <source>
        <dbReference type="Proteomes" id="UP000030380"/>
    </source>
</evidence>
<dbReference type="InterPro" id="IPR035236">
    <property type="entry name" value="ProQ_C"/>
</dbReference>
<dbReference type="NCBIfam" id="NF003434">
    <property type="entry name" value="PRK04950.1"/>
    <property type="match status" value="1"/>
</dbReference>
<dbReference type="InterPro" id="IPR036442">
    <property type="entry name" value="ProQ/FinO_sf"/>
</dbReference>
<accession>A0A0A3AKC0</accession>
<evidence type="ECO:0000256" key="1">
    <source>
        <dbReference type="ARBA" id="ARBA00022490"/>
    </source>
</evidence>
<dbReference type="OrthoDB" id="8421419at2"/>
<dbReference type="InterPro" id="IPR016103">
    <property type="entry name" value="ProQ/FinO"/>
</dbReference>
<dbReference type="Pfam" id="PF04352">
    <property type="entry name" value="ProQ"/>
    <property type="match status" value="1"/>
</dbReference>
<comment type="caution">
    <text evidence="7">The sequence shown here is derived from an EMBL/GenBank/DDBJ whole genome shotgun (WGS) entry which is preliminary data.</text>
</comment>
<dbReference type="HAMAP" id="MF_00749">
    <property type="entry name" value="ProQ"/>
    <property type="match status" value="1"/>
</dbReference>
<keyword evidence="8" id="KW-1185">Reference proteome</keyword>
<dbReference type="STRING" id="505317.OA57_08955"/>
<comment type="subcellular location">
    <subcellularLocation>
        <location evidence="4">Cytoplasm</location>
    </subcellularLocation>
</comment>
<evidence type="ECO:0000259" key="6">
    <source>
        <dbReference type="SMART" id="SM00945"/>
    </source>
</evidence>
<protein>
    <recommendedName>
        <fullName evidence="4">RNA chaperone ProQ</fullName>
    </recommendedName>
</protein>
<keyword evidence="1 4" id="KW-0963">Cytoplasm</keyword>
<dbReference type="InterPro" id="IPR023529">
    <property type="entry name" value="ProQ"/>
</dbReference>
<dbReference type="PANTHER" id="PTHR38106:SF1">
    <property type="entry name" value="RNA CHAPERONE PROQ"/>
    <property type="match status" value="1"/>
</dbReference>
<dbReference type="GO" id="GO:0033592">
    <property type="term" value="F:RNA strand annealing activity"/>
    <property type="evidence" value="ECO:0007669"/>
    <property type="project" value="UniProtKB-UniRule"/>
</dbReference>
<dbReference type="AlphaFoldDB" id="A0A0A3AKC0"/>
<sequence length="228" mass="25369">MSEQQSEQQKLSNSKEIIAYLAQKFPLCFSLEGETKPLKIGIFQDLAAALEDDEKVSKTQLRHALRQYTSNWRYLHGCKAGAERVDLAGNRCGVLEQEHADHAAEQLQQAKARVAQRKAQLRAAAKAKQADKDKADKKPAEFKKSVRPVKSVGKQQSAVKAENKPHKEMPKLTPVNADALQKGQSVNVKLAEKANRATILDIMKDSARVQLQSGMLLNVAFEHLYNAE</sequence>
<dbReference type="GO" id="GO:0005829">
    <property type="term" value="C:cytosol"/>
    <property type="evidence" value="ECO:0007669"/>
    <property type="project" value="TreeGrafter"/>
</dbReference>
<dbReference type="SMART" id="SM00945">
    <property type="entry name" value="ProQ"/>
    <property type="match status" value="1"/>
</dbReference>
<dbReference type="Pfam" id="PF17516">
    <property type="entry name" value="ProQ_C"/>
    <property type="match status" value="1"/>
</dbReference>
<comment type="similarity">
    <text evidence="4">Belongs to the ProQ family.</text>
</comment>
<evidence type="ECO:0000313" key="7">
    <source>
        <dbReference type="EMBL" id="KGQ69761.1"/>
    </source>
</evidence>
<dbReference type="Proteomes" id="UP000030380">
    <property type="component" value="Unassembled WGS sequence"/>
</dbReference>